<keyword evidence="2" id="KW-1133">Transmembrane helix</keyword>
<sequence>MWLLLPFVILPIVEIALFIQVGGLIGVLPTILLVILSSILGVSMMRRQGTNAMRDVQRAMQEFRDPSAPLAHGALIMLAGGLLVVPGLFTSAIGLLLLIPAVRELAMRWMGRRVRVAGSGFRNRDAEFMNDVPPGFGYGRGRRGDGVIDGEYSVQDDPPAPIREGLTDERDGSSRGKSGWTRH</sequence>
<evidence type="ECO:0000256" key="1">
    <source>
        <dbReference type="SAM" id="MobiDB-lite"/>
    </source>
</evidence>
<dbReference type="InterPro" id="IPR007313">
    <property type="entry name" value="FxsA"/>
</dbReference>
<protein>
    <submittedName>
        <fullName evidence="3">UPF0716 protein FxsA</fullName>
    </submittedName>
</protein>
<dbReference type="OrthoDB" id="9792788at2"/>
<keyword evidence="2" id="KW-0472">Membrane</keyword>
<dbReference type="PANTHER" id="PTHR35335">
    <property type="entry name" value="UPF0716 PROTEIN FXSA"/>
    <property type="match status" value="1"/>
</dbReference>
<evidence type="ECO:0000313" key="3">
    <source>
        <dbReference type="EMBL" id="SMO72065.1"/>
    </source>
</evidence>
<dbReference type="PANTHER" id="PTHR35335:SF1">
    <property type="entry name" value="UPF0716 PROTEIN FXSA"/>
    <property type="match status" value="1"/>
</dbReference>
<reference evidence="3 4" key="1">
    <citation type="submission" date="2017-05" db="EMBL/GenBank/DDBJ databases">
        <authorList>
            <person name="Varghese N."/>
            <person name="Submissions S."/>
        </authorList>
    </citation>
    <scope>NUCLEOTIDE SEQUENCE [LARGE SCALE GENOMIC DNA]</scope>
    <source>
        <strain evidence="3 4">DSM 100094</strain>
    </source>
</reference>
<feature type="transmembrane region" description="Helical" evidence="2">
    <location>
        <begin position="25"/>
        <end position="45"/>
    </location>
</feature>
<dbReference type="GO" id="GO:0016020">
    <property type="term" value="C:membrane"/>
    <property type="evidence" value="ECO:0007669"/>
    <property type="project" value="InterPro"/>
</dbReference>
<gene>
    <name evidence="3" type="ORF">SAMN06265221_108112</name>
</gene>
<accession>A0A521DKD8</accession>
<evidence type="ECO:0000313" key="4">
    <source>
        <dbReference type="Proteomes" id="UP000319014"/>
    </source>
</evidence>
<feature type="compositionally biased region" description="Basic and acidic residues" evidence="1">
    <location>
        <begin position="165"/>
        <end position="174"/>
    </location>
</feature>
<feature type="transmembrane region" description="Helical" evidence="2">
    <location>
        <begin position="89"/>
        <end position="106"/>
    </location>
</feature>
<dbReference type="EMBL" id="FXTK01000008">
    <property type="protein sequence ID" value="SMO72065.1"/>
    <property type="molecule type" value="Genomic_DNA"/>
</dbReference>
<dbReference type="NCBIfam" id="NF008528">
    <property type="entry name" value="PRK11463.1-2"/>
    <property type="match status" value="1"/>
</dbReference>
<feature type="region of interest" description="Disordered" evidence="1">
    <location>
        <begin position="147"/>
        <end position="183"/>
    </location>
</feature>
<evidence type="ECO:0000256" key="2">
    <source>
        <dbReference type="SAM" id="Phobius"/>
    </source>
</evidence>
<keyword evidence="4" id="KW-1185">Reference proteome</keyword>
<proteinExistence type="predicted"/>
<name>A0A521DKD8_9RHOB</name>
<dbReference type="Pfam" id="PF04186">
    <property type="entry name" value="FxsA"/>
    <property type="match status" value="1"/>
</dbReference>
<dbReference type="Proteomes" id="UP000319014">
    <property type="component" value="Unassembled WGS sequence"/>
</dbReference>
<keyword evidence="2" id="KW-0812">Transmembrane</keyword>
<dbReference type="RefSeq" id="WP_142663242.1">
    <property type="nucleotide sequence ID" value="NZ_FXTK01000008.1"/>
</dbReference>
<dbReference type="AlphaFoldDB" id="A0A521DKD8"/>
<organism evidence="3 4">
    <name type="scientific">Paracoccus laeviglucosivorans</name>
    <dbReference type="NCBI Taxonomy" id="1197861"/>
    <lineage>
        <taxon>Bacteria</taxon>
        <taxon>Pseudomonadati</taxon>
        <taxon>Pseudomonadota</taxon>
        <taxon>Alphaproteobacteria</taxon>
        <taxon>Rhodobacterales</taxon>
        <taxon>Paracoccaceae</taxon>
        <taxon>Paracoccus</taxon>
    </lineage>
</organism>